<dbReference type="InterPro" id="IPR050483">
    <property type="entry name" value="CoA-transferase_III_domain"/>
</dbReference>
<dbReference type="EMBL" id="FLQS01000002">
    <property type="protein sequence ID" value="SBS71074.1"/>
    <property type="molecule type" value="Genomic_DNA"/>
</dbReference>
<dbReference type="AlphaFoldDB" id="A0A1Y5NXG6"/>
<dbReference type="SUPFAM" id="SSF89796">
    <property type="entry name" value="CoA-transferase family III (CaiB/BaiF)"/>
    <property type="match status" value="2"/>
</dbReference>
<dbReference type="InterPro" id="IPR023606">
    <property type="entry name" value="CoA-Trfase_III_dom_1_sf"/>
</dbReference>
<proteinExistence type="predicted"/>
<reference evidence="2" key="1">
    <citation type="submission" date="2016-03" db="EMBL/GenBank/DDBJ databases">
        <authorList>
            <person name="Ploux O."/>
        </authorList>
    </citation>
    <scope>NUCLEOTIDE SEQUENCE</scope>
    <source>
        <strain evidence="2">UC10</strain>
    </source>
</reference>
<evidence type="ECO:0000313" key="2">
    <source>
        <dbReference type="EMBL" id="SBS71074.1"/>
    </source>
</evidence>
<evidence type="ECO:0000256" key="1">
    <source>
        <dbReference type="ARBA" id="ARBA00022679"/>
    </source>
</evidence>
<dbReference type="Pfam" id="PF02515">
    <property type="entry name" value="CoA_transf_3"/>
    <property type="match status" value="3"/>
</dbReference>
<sequence>MTLINDAPIAIPPTTRALPLDGVRVVDLSSSLGGAYCTKLLTDLGADGVAIRGTVGGSPVAGSSELDDYLRTSQSIAMVDDEAASDDLIADAHIVVDDALAGRIVHRNRAVTVLISPLGGGGPDSLLDLPEDVLQARSGSMAAHGHKWKPPLRVGGRLGEWTSGAYAALGAVTAWYRRGPGTSETVDVSVLEAIQLTFLSAPTLSATFPGGAKRARRFVMVPSIHRCADGEFVGLSTFSPQQWFALLDVVGRPDLKDDGALTVPIVRIKRRTEVLAVLDSYLAAHTVGEAVAAFEAARVPVVHVGPASGLLQLEHARARSMFTVQPGSNFLRPRSPFRFSSSADRPMEAPRAFDGWSRPAAIVAVPDCSPPVPARPLAGLRVIDLTQFWAGPYATSWLAAMGADVIKIESSKRPDSMRYSSFVAHDDPEFVEKSAMFHMNNLGKRSVCLDLVNEDDLRRVKALIADADIVAENFTPRVMDRFGLGWDGVHALNPRAIYLRMPAFGLDGPLRDRPGFATTMEQLTGLAWVTGYSNEEPIAPGGIIDPLSGVHAAIAVIAALDRRRTTGAGTLIEVSMLEVTAAITAEQIIDHQVSGKVHARHGERGTYECAGDDTWITVDDEHDPLSARERAEWCARREPEVALAELRDIGIAAAIVAPPWAPLDDPQLAAREFFTSINHRIVGEHQYPGFPMRMSRGQMPWWSTPAPTLGEHTDEVLATLDESHPGGK</sequence>
<keyword evidence="1 2" id="KW-0808">Transferase</keyword>
<organism evidence="2">
    <name type="scientific">uncultured Mycobacterium sp</name>
    <dbReference type="NCBI Taxonomy" id="171292"/>
    <lineage>
        <taxon>Bacteria</taxon>
        <taxon>Bacillati</taxon>
        <taxon>Actinomycetota</taxon>
        <taxon>Actinomycetes</taxon>
        <taxon>Mycobacteriales</taxon>
        <taxon>Mycobacteriaceae</taxon>
        <taxon>Mycobacterium</taxon>
        <taxon>environmental samples</taxon>
    </lineage>
</organism>
<dbReference type="Gene3D" id="3.40.50.10540">
    <property type="entry name" value="Crotonobetainyl-coa:carnitine coa-transferase, domain 1"/>
    <property type="match status" value="3"/>
</dbReference>
<name>A0A1Y5NXG6_9MYCO</name>
<protein>
    <submittedName>
        <fullName evidence="2">Putative acyl-CoA transferase/carnitine dehydratase</fullName>
    </submittedName>
</protein>
<dbReference type="InterPro" id="IPR044855">
    <property type="entry name" value="CoA-Trfase_III_dom3_sf"/>
</dbReference>
<dbReference type="PANTHER" id="PTHR48207">
    <property type="entry name" value="SUCCINATE--HYDROXYMETHYLGLUTARATE COA-TRANSFERASE"/>
    <property type="match status" value="1"/>
</dbReference>
<gene>
    <name evidence="2" type="ORF">MHPYR_100059</name>
</gene>
<dbReference type="PANTHER" id="PTHR48207:SF3">
    <property type="entry name" value="SUCCINATE--HYDROXYMETHYLGLUTARATE COA-TRANSFERASE"/>
    <property type="match status" value="1"/>
</dbReference>
<dbReference type="InterPro" id="IPR003673">
    <property type="entry name" value="CoA-Trfase_fam_III"/>
</dbReference>
<dbReference type="Gene3D" id="3.30.1540.10">
    <property type="entry name" value="formyl-coa transferase, domain 3"/>
    <property type="match status" value="2"/>
</dbReference>
<dbReference type="GO" id="GO:0008410">
    <property type="term" value="F:CoA-transferase activity"/>
    <property type="evidence" value="ECO:0007669"/>
    <property type="project" value="TreeGrafter"/>
</dbReference>
<accession>A0A1Y5NXG6</accession>